<gene>
    <name evidence="2" type="ORF">CVT24_012185</name>
</gene>
<reference evidence="2 3" key="1">
    <citation type="journal article" date="2018" name="Evol. Lett.">
        <title>Horizontal gene cluster transfer increased hallucinogenic mushroom diversity.</title>
        <authorList>
            <person name="Reynolds H.T."/>
            <person name="Vijayakumar V."/>
            <person name="Gluck-Thaler E."/>
            <person name="Korotkin H.B."/>
            <person name="Matheny P.B."/>
            <person name="Slot J.C."/>
        </authorList>
    </citation>
    <scope>NUCLEOTIDE SEQUENCE [LARGE SCALE GENOMIC DNA]</scope>
    <source>
        <strain evidence="2 3">2629</strain>
    </source>
</reference>
<accession>A0A409X156</accession>
<organism evidence="2 3">
    <name type="scientific">Panaeolus cyanescens</name>
    <dbReference type="NCBI Taxonomy" id="181874"/>
    <lineage>
        <taxon>Eukaryota</taxon>
        <taxon>Fungi</taxon>
        <taxon>Dikarya</taxon>
        <taxon>Basidiomycota</taxon>
        <taxon>Agaricomycotina</taxon>
        <taxon>Agaricomycetes</taxon>
        <taxon>Agaricomycetidae</taxon>
        <taxon>Agaricales</taxon>
        <taxon>Agaricineae</taxon>
        <taxon>Galeropsidaceae</taxon>
        <taxon>Panaeolus</taxon>
    </lineage>
</organism>
<feature type="compositionally biased region" description="Basic residues" evidence="1">
    <location>
        <begin position="300"/>
        <end position="309"/>
    </location>
</feature>
<feature type="region of interest" description="Disordered" evidence="1">
    <location>
        <begin position="1"/>
        <end position="136"/>
    </location>
</feature>
<evidence type="ECO:0000256" key="1">
    <source>
        <dbReference type="SAM" id="MobiDB-lite"/>
    </source>
</evidence>
<dbReference type="EMBL" id="NHTK01004868">
    <property type="protein sequence ID" value="PPQ84487.1"/>
    <property type="molecule type" value="Genomic_DNA"/>
</dbReference>
<dbReference type="AlphaFoldDB" id="A0A409X156"/>
<feature type="region of interest" description="Disordered" evidence="1">
    <location>
        <begin position="287"/>
        <end position="325"/>
    </location>
</feature>
<feature type="compositionally biased region" description="Basic residues" evidence="1">
    <location>
        <begin position="1"/>
        <end position="17"/>
    </location>
</feature>
<dbReference type="InParanoid" id="A0A409X156"/>
<comment type="caution">
    <text evidence="2">The sequence shown here is derived from an EMBL/GenBank/DDBJ whole genome shotgun (WGS) entry which is preliminary data.</text>
</comment>
<keyword evidence="3" id="KW-1185">Reference proteome</keyword>
<proteinExistence type="predicted"/>
<protein>
    <submittedName>
        <fullName evidence="2">Uncharacterized protein</fullName>
    </submittedName>
</protein>
<evidence type="ECO:0000313" key="3">
    <source>
        <dbReference type="Proteomes" id="UP000284842"/>
    </source>
</evidence>
<dbReference type="OrthoDB" id="2994402at2759"/>
<sequence>MPPKKGRGRPKGSKTKASKASSDVIADNISNPTSFKLKLPARPQPTVNVMPELEQAPEAPEPPEHPSSPQVTNNAQHEPEQDAVSVANGEQSPSHRATPSSQPHITKGVNWSFNFRDDNFGESEDDMPNRSNKTVDGIGDKRMVVESDSSDSEEDVEVVTSVRKGKMPRLPSEEPQDAPFSIVLMIPQLTGSKETSKRVSVLSDISYSSLCKTIFTTIGCMDVRRKPELTYKLSITPQKLSAIGLSSPEDWQGLCDDIANYSTKKNSRPVSANIFISEQYKKSLLAHQRDGDVSDDEGGKKKRGKTKKTKLLDLDGGSGGENEDDSLAEKQCEAMIKLKGARTSCQQCGDKVWCMLTALGQHVDLTHNQRRAWAIALALGTNGVSLSRPPDNQLFAAFHKPASQRHALGTLGTASSAYNPMFSQGQHPMMASPYGMPGMPPFGWYPMPPMPPAAQPPWAMVPSTSTNSPHAGEKRERASSPDMAIPDDWLEPFPDIAVFLQQISDNFPRRGLDAFINIFTDNDYYTVNDLRHFAPDRLTAPPFTMTPGNADFLVQEIQKTIKKVELSRAKEIREAKRARKP</sequence>
<dbReference type="Proteomes" id="UP000284842">
    <property type="component" value="Unassembled WGS sequence"/>
</dbReference>
<evidence type="ECO:0000313" key="2">
    <source>
        <dbReference type="EMBL" id="PPQ84487.1"/>
    </source>
</evidence>
<dbReference type="STRING" id="181874.A0A409X156"/>
<feature type="compositionally biased region" description="Polar residues" evidence="1">
    <location>
        <begin position="88"/>
        <end position="113"/>
    </location>
</feature>
<feature type="region of interest" description="Disordered" evidence="1">
    <location>
        <begin position="461"/>
        <end position="481"/>
    </location>
</feature>
<name>A0A409X156_9AGAR</name>